<dbReference type="InterPro" id="IPR012409">
    <property type="entry name" value="Sirohaem_synth"/>
</dbReference>
<dbReference type="FunFam" id="3.30.950.10:FF:000001">
    <property type="entry name" value="Siroheme synthase"/>
    <property type="match status" value="1"/>
</dbReference>
<feature type="domain" description="Sirohaem synthase dimerisation" evidence="18">
    <location>
        <begin position="151"/>
        <end position="208"/>
    </location>
</feature>
<protein>
    <submittedName>
        <fullName evidence="20">Uroporphyrinogen-III C-methyltransferase</fullName>
        <ecNumber evidence="20">2.1.1.107</ecNumber>
    </submittedName>
</protein>
<dbReference type="PROSITE" id="PS00839">
    <property type="entry name" value="SUMT_1"/>
    <property type="match status" value="1"/>
</dbReference>
<dbReference type="PIRSF" id="PIRSF036426">
    <property type="entry name" value="Sirohaem_synth"/>
    <property type="match status" value="1"/>
</dbReference>
<dbReference type="GO" id="GO:0032259">
    <property type="term" value="P:methylation"/>
    <property type="evidence" value="ECO:0007669"/>
    <property type="project" value="UniProtKB-KW"/>
</dbReference>
<sequence>MPDLYPLFADLTALPVLVVGGGHVAERKVTALLAAGAQVRVGALLLTATLARQVEEGEIQHVGDTFRSAWLDDVWLVIAATGDRTLNAQVAAFAKERRIFANVVDDPALSRFQVPAVVDRAPLTVAISTGGAAPVIARRVRETLESELDHALGPLTALVQRYRSRIAQRWPNLAERRAFYDRLYDGSVMTLLRSDRPDDAERALLDALGANEAVSSSGAVMLVGAGPGDPGLLTLRALRALNQADVIVHDSLVSDAVLALARRDAERIDVGKRCGGRHTPQELIHRVLLEQARAGRRVVRLKGGDPFVFGRGGEEMEFLREHGISCEIVPGITAALACAAYAGIPLTHRERARSVHLLTGHCKESLDGMDWPALAQDHQTLAVYMSVAKLDELMRGLLGHGRRADTPFAIVEHGTLPQQRVLRGVLHELPRRAKERGVQSPALLIIGEVAAMAQPWFGAIHD</sequence>
<dbReference type="Gene3D" id="1.10.8.210">
    <property type="entry name" value="Sirohaem synthase, dimerisation domain"/>
    <property type="match status" value="1"/>
</dbReference>
<dbReference type="Gene3D" id="3.40.1010.10">
    <property type="entry name" value="Cobalt-precorrin-4 Transmethylase, Domain 1"/>
    <property type="match status" value="1"/>
</dbReference>
<dbReference type="AlphaFoldDB" id="A0A370X7Z4"/>
<evidence type="ECO:0000256" key="6">
    <source>
        <dbReference type="ARBA" id="ARBA00022691"/>
    </source>
</evidence>
<comment type="pathway">
    <text evidence="1">Porphyrin-containing compound metabolism; siroheme biosynthesis; sirohydrochlorin from precorrin-2: step 1/1.</text>
</comment>
<keyword evidence="6" id="KW-0949">S-adenosyl-L-methionine</keyword>
<dbReference type="InterPro" id="IPR000878">
    <property type="entry name" value="4pyrrol_Mease"/>
</dbReference>
<organism evidence="20 21">
    <name type="scientific">Dyella monticola</name>
    <dbReference type="NCBI Taxonomy" id="1927958"/>
    <lineage>
        <taxon>Bacteria</taxon>
        <taxon>Pseudomonadati</taxon>
        <taxon>Pseudomonadota</taxon>
        <taxon>Gammaproteobacteria</taxon>
        <taxon>Lysobacterales</taxon>
        <taxon>Rhodanobacteraceae</taxon>
        <taxon>Dyella</taxon>
    </lineage>
</organism>
<name>A0A370X7Z4_9GAMM</name>
<keyword evidence="11" id="KW-0511">Multifunctional enzyme</keyword>
<feature type="domain" description="Siroheme synthase central" evidence="19">
    <location>
        <begin position="122"/>
        <end position="146"/>
    </location>
</feature>
<evidence type="ECO:0000259" key="18">
    <source>
        <dbReference type="Pfam" id="PF10414"/>
    </source>
</evidence>
<evidence type="ECO:0000259" key="17">
    <source>
        <dbReference type="Pfam" id="PF00590"/>
    </source>
</evidence>
<feature type="domain" description="Tetrapyrrole methylase" evidence="17">
    <location>
        <begin position="220"/>
        <end position="429"/>
    </location>
</feature>
<evidence type="ECO:0000256" key="11">
    <source>
        <dbReference type="ARBA" id="ARBA00023268"/>
    </source>
</evidence>
<gene>
    <name evidence="20" type="primary">cobA</name>
    <name evidence="20" type="ORF">DWU98_00815</name>
</gene>
<evidence type="ECO:0000256" key="13">
    <source>
        <dbReference type="ARBA" id="ARBA00047561"/>
    </source>
</evidence>
<dbReference type="SUPFAM" id="SSF75615">
    <property type="entry name" value="Siroheme synthase middle domains-like"/>
    <property type="match status" value="1"/>
</dbReference>
<dbReference type="Proteomes" id="UP000254258">
    <property type="component" value="Unassembled WGS sequence"/>
</dbReference>
<dbReference type="Gene3D" id="3.30.950.10">
    <property type="entry name" value="Methyltransferase, Cobalt-precorrin-4 Transmethylase, Domain 2"/>
    <property type="match status" value="1"/>
</dbReference>
<dbReference type="InterPro" id="IPR028281">
    <property type="entry name" value="Sirohaem_synthase_central"/>
</dbReference>
<dbReference type="InterPro" id="IPR019478">
    <property type="entry name" value="Sirohaem_synthase_dimer_dom"/>
</dbReference>
<dbReference type="GO" id="GO:0009236">
    <property type="term" value="P:cobalamin biosynthetic process"/>
    <property type="evidence" value="ECO:0007669"/>
    <property type="project" value="UniProtKB-KW"/>
</dbReference>
<dbReference type="SUPFAM" id="SSF53790">
    <property type="entry name" value="Tetrapyrrole methylase"/>
    <property type="match status" value="1"/>
</dbReference>
<dbReference type="FunFam" id="3.40.1010.10:FF:000001">
    <property type="entry name" value="Siroheme synthase"/>
    <property type="match status" value="1"/>
</dbReference>
<feature type="active site" description="Proton donor" evidence="15">
    <location>
        <position position="272"/>
    </location>
</feature>
<dbReference type="GO" id="GO:0004851">
    <property type="term" value="F:uroporphyrin-III C-methyltransferase activity"/>
    <property type="evidence" value="ECO:0007669"/>
    <property type="project" value="UniProtKB-EC"/>
</dbReference>
<dbReference type="CDD" id="cd11642">
    <property type="entry name" value="SUMT"/>
    <property type="match status" value="1"/>
</dbReference>
<keyword evidence="5 16" id="KW-0808">Transferase</keyword>
<dbReference type="InterPro" id="IPR050161">
    <property type="entry name" value="Siro_Cobalamin_biosynth"/>
</dbReference>
<keyword evidence="21" id="KW-1185">Reference proteome</keyword>
<dbReference type="RefSeq" id="WP_115493583.1">
    <property type="nucleotide sequence ID" value="NZ_QRBE01000001.1"/>
</dbReference>
<evidence type="ECO:0000256" key="5">
    <source>
        <dbReference type="ARBA" id="ARBA00022679"/>
    </source>
</evidence>
<comment type="catalytic activity">
    <reaction evidence="13">
        <text>precorrin-2 + NAD(+) = sirohydrochlorin + NADH + 2 H(+)</text>
        <dbReference type="Rhea" id="RHEA:15613"/>
        <dbReference type="ChEBI" id="CHEBI:15378"/>
        <dbReference type="ChEBI" id="CHEBI:57540"/>
        <dbReference type="ChEBI" id="CHEBI:57945"/>
        <dbReference type="ChEBI" id="CHEBI:58351"/>
        <dbReference type="ChEBI" id="CHEBI:58827"/>
        <dbReference type="EC" id="1.3.1.76"/>
    </reaction>
</comment>
<keyword evidence="7" id="KW-0560">Oxidoreductase</keyword>
<comment type="pathway">
    <text evidence="14">Cofactor biosynthesis; adenosylcobalamin biosynthesis; precorrin-2 from uroporphyrinogen III: step 1/1.</text>
</comment>
<dbReference type="Gene3D" id="3.30.160.110">
    <property type="entry name" value="Siroheme synthase, domain 2"/>
    <property type="match status" value="1"/>
</dbReference>
<dbReference type="InterPro" id="IPR037115">
    <property type="entry name" value="Sirohaem_synt_dimer_dom_sf"/>
</dbReference>
<evidence type="ECO:0000256" key="1">
    <source>
        <dbReference type="ARBA" id="ARBA00005010"/>
    </source>
</evidence>
<evidence type="ECO:0000256" key="3">
    <source>
        <dbReference type="ARBA" id="ARBA00022573"/>
    </source>
</evidence>
<dbReference type="InterPro" id="IPR035996">
    <property type="entry name" value="4pyrrol_Methylase_sf"/>
</dbReference>
<dbReference type="InterPro" id="IPR014776">
    <property type="entry name" value="4pyrrole_Mease_sub2"/>
</dbReference>
<evidence type="ECO:0000256" key="8">
    <source>
        <dbReference type="ARBA" id="ARBA00023027"/>
    </source>
</evidence>
<dbReference type="PANTHER" id="PTHR45790">
    <property type="entry name" value="SIROHEME SYNTHASE-RELATED"/>
    <property type="match status" value="1"/>
</dbReference>
<evidence type="ECO:0000259" key="19">
    <source>
        <dbReference type="Pfam" id="PF14824"/>
    </source>
</evidence>
<comment type="similarity">
    <text evidence="2 16">Belongs to the precorrin methyltransferase family.</text>
</comment>
<dbReference type="GO" id="GO:0043115">
    <property type="term" value="F:precorrin-2 dehydrogenase activity"/>
    <property type="evidence" value="ECO:0007669"/>
    <property type="project" value="UniProtKB-EC"/>
</dbReference>
<dbReference type="EC" id="2.1.1.107" evidence="20"/>
<dbReference type="NCBIfam" id="TIGR01470">
    <property type="entry name" value="cysG_Nterm"/>
    <property type="match status" value="1"/>
</dbReference>
<dbReference type="EMBL" id="QRBE01000001">
    <property type="protein sequence ID" value="RDS84549.1"/>
    <property type="molecule type" value="Genomic_DNA"/>
</dbReference>
<keyword evidence="4 16" id="KW-0489">Methyltransferase</keyword>
<dbReference type="InterPro" id="IPR003043">
    <property type="entry name" value="Uropor_MeTrfase_CS"/>
</dbReference>
<dbReference type="PANTHER" id="PTHR45790:SF1">
    <property type="entry name" value="SIROHEME SYNTHASE"/>
    <property type="match status" value="1"/>
</dbReference>
<evidence type="ECO:0000313" key="20">
    <source>
        <dbReference type="EMBL" id="RDS84549.1"/>
    </source>
</evidence>
<dbReference type="InterPro" id="IPR006367">
    <property type="entry name" value="Sirohaem_synthase_N"/>
</dbReference>
<dbReference type="Pfam" id="PF00590">
    <property type="entry name" value="TP_methylase"/>
    <property type="match status" value="1"/>
</dbReference>
<dbReference type="Pfam" id="PF10414">
    <property type="entry name" value="CysG_dimeriser"/>
    <property type="match status" value="1"/>
</dbReference>
<evidence type="ECO:0000256" key="16">
    <source>
        <dbReference type="RuleBase" id="RU003960"/>
    </source>
</evidence>
<dbReference type="Pfam" id="PF14824">
    <property type="entry name" value="Sirohm_synth_M"/>
    <property type="match status" value="1"/>
</dbReference>
<comment type="pathway">
    <text evidence="12">Porphyrin-containing compound metabolism; siroheme biosynthesis; precorrin-2 from uroporphyrinogen III: step 1/1.</text>
</comment>
<evidence type="ECO:0000256" key="10">
    <source>
        <dbReference type="ARBA" id="ARBA00023244"/>
    </source>
</evidence>
<dbReference type="GO" id="GO:0051287">
    <property type="term" value="F:NAD binding"/>
    <property type="evidence" value="ECO:0007669"/>
    <property type="project" value="InterPro"/>
</dbReference>
<dbReference type="InterPro" id="IPR006366">
    <property type="entry name" value="CobA/CysG_C"/>
</dbReference>
<evidence type="ECO:0000256" key="14">
    <source>
        <dbReference type="ARBA" id="ARBA00060548"/>
    </source>
</evidence>
<keyword evidence="10" id="KW-0627">Porphyrin biosynthesis</keyword>
<dbReference type="GO" id="GO:0051266">
    <property type="term" value="F:sirohydrochlorin ferrochelatase activity"/>
    <property type="evidence" value="ECO:0007669"/>
    <property type="project" value="InterPro"/>
</dbReference>
<keyword evidence="3" id="KW-0169">Cobalamin biosynthesis</keyword>
<dbReference type="NCBIfam" id="NF004790">
    <property type="entry name" value="PRK06136.1"/>
    <property type="match status" value="1"/>
</dbReference>
<dbReference type="Pfam" id="PF13241">
    <property type="entry name" value="NAD_binding_7"/>
    <property type="match status" value="1"/>
</dbReference>
<dbReference type="OrthoDB" id="9815856at2"/>
<dbReference type="SUPFAM" id="SSF51735">
    <property type="entry name" value="NAD(P)-binding Rossmann-fold domains"/>
    <property type="match status" value="1"/>
</dbReference>
<evidence type="ECO:0000256" key="12">
    <source>
        <dbReference type="ARBA" id="ARBA00025705"/>
    </source>
</evidence>
<evidence type="ECO:0000256" key="15">
    <source>
        <dbReference type="PIRSR" id="PIRSR036426-1"/>
    </source>
</evidence>
<evidence type="ECO:0000256" key="4">
    <source>
        <dbReference type="ARBA" id="ARBA00022603"/>
    </source>
</evidence>
<dbReference type="InterPro" id="IPR036291">
    <property type="entry name" value="NAD(P)-bd_dom_sf"/>
</dbReference>
<feature type="active site" description="Proton acceptor" evidence="15">
    <location>
        <position position="250"/>
    </location>
</feature>
<keyword evidence="8" id="KW-0520">NAD</keyword>
<proteinExistence type="inferred from homology"/>
<evidence type="ECO:0000256" key="2">
    <source>
        <dbReference type="ARBA" id="ARBA00005879"/>
    </source>
</evidence>
<dbReference type="NCBIfam" id="NF007922">
    <property type="entry name" value="PRK10637.1"/>
    <property type="match status" value="1"/>
</dbReference>
<evidence type="ECO:0000256" key="7">
    <source>
        <dbReference type="ARBA" id="ARBA00023002"/>
    </source>
</evidence>
<evidence type="ECO:0000256" key="9">
    <source>
        <dbReference type="ARBA" id="ARBA00023239"/>
    </source>
</evidence>
<dbReference type="UniPathway" id="UPA00262">
    <property type="reaction ID" value="UER00211"/>
</dbReference>
<evidence type="ECO:0000313" key="21">
    <source>
        <dbReference type="Proteomes" id="UP000254258"/>
    </source>
</evidence>
<dbReference type="Gene3D" id="3.40.50.720">
    <property type="entry name" value="NAD(P)-binding Rossmann-like Domain"/>
    <property type="match status" value="1"/>
</dbReference>
<dbReference type="PROSITE" id="PS00840">
    <property type="entry name" value="SUMT_2"/>
    <property type="match status" value="1"/>
</dbReference>
<reference evidence="20 21" key="1">
    <citation type="submission" date="2018-07" db="EMBL/GenBank/DDBJ databases">
        <title>Dyella monticola sp. nov. and Dyella psychrodurans sp. nov. isolated from monsoon evergreen broad-leaved forest soil of Dinghu Mountain, China.</title>
        <authorList>
            <person name="Gao Z."/>
            <person name="Qiu L."/>
        </authorList>
    </citation>
    <scope>NUCLEOTIDE SEQUENCE [LARGE SCALE GENOMIC DNA]</scope>
    <source>
        <strain evidence="20 21">4G-K06</strain>
    </source>
</reference>
<keyword evidence="9" id="KW-0456">Lyase</keyword>
<dbReference type="NCBIfam" id="TIGR01469">
    <property type="entry name" value="cobA_cysG_Cterm"/>
    <property type="match status" value="1"/>
</dbReference>
<comment type="caution">
    <text evidence="20">The sequence shown here is derived from an EMBL/GenBank/DDBJ whole genome shotgun (WGS) entry which is preliminary data.</text>
</comment>
<dbReference type="InterPro" id="IPR014777">
    <property type="entry name" value="4pyrrole_Mease_sub1"/>
</dbReference>
<accession>A0A370X7Z4</accession>
<dbReference type="GO" id="GO:0019354">
    <property type="term" value="P:siroheme biosynthetic process"/>
    <property type="evidence" value="ECO:0007669"/>
    <property type="project" value="UniProtKB-UniPathway"/>
</dbReference>